<name>A0ABW3AGI7_9MICO</name>
<feature type="domain" description="NAD(P)-binding" evidence="1">
    <location>
        <begin position="7"/>
        <end position="136"/>
    </location>
</feature>
<evidence type="ECO:0000259" key="1">
    <source>
        <dbReference type="Pfam" id="PF13460"/>
    </source>
</evidence>
<comment type="caution">
    <text evidence="2">The sequence shown here is derived from an EMBL/GenBank/DDBJ whole genome shotgun (WGS) entry which is preliminary data.</text>
</comment>
<proteinExistence type="predicted"/>
<dbReference type="InterPro" id="IPR036291">
    <property type="entry name" value="NAD(P)-bd_dom_sf"/>
</dbReference>
<keyword evidence="3" id="KW-1185">Reference proteome</keyword>
<dbReference type="PANTHER" id="PTHR12126:SF11">
    <property type="entry name" value="NADH DEHYDROGENASE [UBIQUINONE] 1 ALPHA SUBCOMPLEX SUBUNIT 9, MITOCHONDRIAL"/>
    <property type="match status" value="1"/>
</dbReference>
<dbReference type="PANTHER" id="PTHR12126">
    <property type="entry name" value="NADH-UBIQUINONE OXIDOREDUCTASE 39 KDA SUBUNIT-RELATED"/>
    <property type="match status" value="1"/>
</dbReference>
<dbReference type="InterPro" id="IPR016040">
    <property type="entry name" value="NAD(P)-bd_dom"/>
</dbReference>
<accession>A0ABW3AGI7</accession>
<dbReference type="Pfam" id="PF13460">
    <property type="entry name" value="NAD_binding_10"/>
    <property type="match status" value="1"/>
</dbReference>
<dbReference type="RefSeq" id="WP_204980311.1">
    <property type="nucleotide sequence ID" value="NZ_JBHTII010000001.1"/>
</dbReference>
<dbReference type="InterPro" id="IPR051207">
    <property type="entry name" value="ComplexI_NDUFA9_subunit"/>
</dbReference>
<organism evidence="2 3">
    <name type="scientific">Microbacterium insulae</name>
    <dbReference type="NCBI Taxonomy" id="483014"/>
    <lineage>
        <taxon>Bacteria</taxon>
        <taxon>Bacillati</taxon>
        <taxon>Actinomycetota</taxon>
        <taxon>Actinomycetes</taxon>
        <taxon>Micrococcales</taxon>
        <taxon>Microbacteriaceae</taxon>
        <taxon>Microbacterium</taxon>
    </lineage>
</organism>
<dbReference type="SUPFAM" id="SSF51735">
    <property type="entry name" value="NAD(P)-binding Rossmann-fold domains"/>
    <property type="match status" value="1"/>
</dbReference>
<dbReference type="Proteomes" id="UP001597055">
    <property type="component" value="Unassembled WGS sequence"/>
</dbReference>
<sequence length="246" mass="25982">MKIVIAGGTGTVGRHTLDAVRAAGHQAVSLSRSVGVDLIAGTGVDAALDGADAVIDTVNVSTLKARTAEEYFTTATGNLLGAAQRARVAHVVVLSIVGIDRMPYDYYAGKIAQERVVEASPVPWTILRATQFHEFAGQLYGQARIGPLHVAPRARVQPIAAREVGEHLAELAAGGAQGRARDLGGPREERLDEMVRAFARHAGHRGWIPSVSLPGAQMKGMRAGDALPDADALRGRQTYAEWLAAL</sequence>
<reference evidence="3" key="1">
    <citation type="journal article" date="2019" name="Int. J. Syst. Evol. Microbiol.">
        <title>The Global Catalogue of Microorganisms (GCM) 10K type strain sequencing project: providing services to taxonomists for standard genome sequencing and annotation.</title>
        <authorList>
            <consortium name="The Broad Institute Genomics Platform"/>
            <consortium name="The Broad Institute Genome Sequencing Center for Infectious Disease"/>
            <person name="Wu L."/>
            <person name="Ma J."/>
        </authorList>
    </citation>
    <scope>NUCLEOTIDE SEQUENCE [LARGE SCALE GENOMIC DNA]</scope>
    <source>
        <strain evidence="3">CCUG 54523</strain>
    </source>
</reference>
<protein>
    <submittedName>
        <fullName evidence="2">SDR family oxidoreductase</fullName>
    </submittedName>
</protein>
<evidence type="ECO:0000313" key="3">
    <source>
        <dbReference type="Proteomes" id="UP001597055"/>
    </source>
</evidence>
<dbReference type="Gene3D" id="3.40.50.720">
    <property type="entry name" value="NAD(P)-binding Rossmann-like Domain"/>
    <property type="match status" value="1"/>
</dbReference>
<dbReference type="EMBL" id="JBHTII010000001">
    <property type="protein sequence ID" value="MFD0789379.1"/>
    <property type="molecule type" value="Genomic_DNA"/>
</dbReference>
<gene>
    <name evidence="2" type="ORF">ACFQ0P_03135</name>
</gene>
<evidence type="ECO:0000313" key="2">
    <source>
        <dbReference type="EMBL" id="MFD0789379.1"/>
    </source>
</evidence>